<gene>
    <name evidence="1" type="primary">Nfu_g_1_004771</name>
</gene>
<dbReference type="AlphaFoldDB" id="A0A1A8EVJ1"/>
<name>A0A1A8EVJ1_9TELE</name>
<feature type="non-terminal residue" evidence="1">
    <location>
        <position position="70"/>
    </location>
</feature>
<dbReference type="EMBL" id="HAEB01004041">
    <property type="protein sequence ID" value="SBQ50568.1"/>
    <property type="molecule type" value="Transcribed_RNA"/>
</dbReference>
<proteinExistence type="predicted"/>
<sequence>WKKVFAQNLIHRFIQMSCPLCRKTALKHNVSTSVFYGLYGAPVMQLSLLLPPKMVSGVYQRVLFRFHLTT</sequence>
<feature type="non-terminal residue" evidence="1">
    <location>
        <position position="1"/>
    </location>
</feature>
<accession>A0A1A8EVJ1</accession>
<protein>
    <submittedName>
        <fullName evidence="1">Uncharacterized protein</fullName>
    </submittedName>
</protein>
<evidence type="ECO:0000313" key="1">
    <source>
        <dbReference type="EMBL" id="SBQ50568.1"/>
    </source>
</evidence>
<organism evidence="1">
    <name type="scientific">Nothobranchius korthausae</name>
    <dbReference type="NCBI Taxonomy" id="1143690"/>
    <lineage>
        <taxon>Eukaryota</taxon>
        <taxon>Metazoa</taxon>
        <taxon>Chordata</taxon>
        <taxon>Craniata</taxon>
        <taxon>Vertebrata</taxon>
        <taxon>Euteleostomi</taxon>
        <taxon>Actinopterygii</taxon>
        <taxon>Neopterygii</taxon>
        <taxon>Teleostei</taxon>
        <taxon>Neoteleostei</taxon>
        <taxon>Acanthomorphata</taxon>
        <taxon>Ovalentaria</taxon>
        <taxon>Atherinomorphae</taxon>
        <taxon>Cyprinodontiformes</taxon>
        <taxon>Nothobranchiidae</taxon>
        <taxon>Nothobranchius</taxon>
    </lineage>
</organism>
<reference evidence="1" key="1">
    <citation type="submission" date="2016-05" db="EMBL/GenBank/DDBJ databases">
        <authorList>
            <person name="Lavstsen T."/>
            <person name="Jespersen J.S."/>
        </authorList>
    </citation>
    <scope>NUCLEOTIDE SEQUENCE</scope>
    <source>
        <tissue evidence="1">Brain</tissue>
    </source>
</reference>
<reference evidence="1" key="2">
    <citation type="submission" date="2016-06" db="EMBL/GenBank/DDBJ databases">
        <title>The genome of a short-lived fish provides insights into sex chromosome evolution and the genetic control of aging.</title>
        <authorList>
            <person name="Reichwald K."/>
            <person name="Felder M."/>
            <person name="Petzold A."/>
            <person name="Koch P."/>
            <person name="Groth M."/>
            <person name="Platzer M."/>
        </authorList>
    </citation>
    <scope>NUCLEOTIDE SEQUENCE</scope>
    <source>
        <tissue evidence="1">Brain</tissue>
    </source>
</reference>